<evidence type="ECO:0000256" key="5">
    <source>
        <dbReference type="ARBA" id="ARBA00022475"/>
    </source>
</evidence>
<evidence type="ECO:0000256" key="18">
    <source>
        <dbReference type="SAM" id="Phobius"/>
    </source>
</evidence>
<comment type="similarity">
    <text evidence="4">In the N-terminal section; belongs to the glycosyltransferase 51 family.</text>
</comment>
<name>A0ABW3N4A4_9FLAO</name>
<evidence type="ECO:0000259" key="20">
    <source>
        <dbReference type="Pfam" id="PF00912"/>
    </source>
</evidence>
<dbReference type="EMBL" id="JBHTJL010000009">
    <property type="protein sequence ID" value="MFD1062507.1"/>
    <property type="molecule type" value="Genomic_DNA"/>
</dbReference>
<dbReference type="InterPro" id="IPR036950">
    <property type="entry name" value="PBP_transglycosylase"/>
</dbReference>
<comment type="catalytic activity">
    <reaction evidence="17">
        <text>[GlcNAc-(1-&gt;4)-Mur2Ac(oyl-L-Ala-gamma-D-Glu-L-Lys-D-Ala-D-Ala)](n)-di-trans,octa-cis-undecaprenyl diphosphate + beta-D-GlcNAc-(1-&gt;4)-Mur2Ac(oyl-L-Ala-gamma-D-Glu-L-Lys-D-Ala-D-Ala)-di-trans,octa-cis-undecaprenyl diphosphate = [GlcNAc-(1-&gt;4)-Mur2Ac(oyl-L-Ala-gamma-D-Glu-L-Lys-D-Ala-D-Ala)](n+1)-di-trans,octa-cis-undecaprenyl diphosphate + di-trans,octa-cis-undecaprenyl diphosphate + H(+)</text>
        <dbReference type="Rhea" id="RHEA:23708"/>
        <dbReference type="Rhea" id="RHEA-COMP:9602"/>
        <dbReference type="Rhea" id="RHEA-COMP:9603"/>
        <dbReference type="ChEBI" id="CHEBI:15378"/>
        <dbReference type="ChEBI" id="CHEBI:58405"/>
        <dbReference type="ChEBI" id="CHEBI:60033"/>
        <dbReference type="ChEBI" id="CHEBI:78435"/>
        <dbReference type="EC" id="2.4.99.28"/>
    </reaction>
</comment>
<dbReference type="Gene3D" id="3.40.710.10">
    <property type="entry name" value="DD-peptidase/beta-lactamase superfamily"/>
    <property type="match status" value="2"/>
</dbReference>
<evidence type="ECO:0000256" key="6">
    <source>
        <dbReference type="ARBA" id="ARBA00022645"/>
    </source>
</evidence>
<feature type="domain" description="Glycosyl transferase family 51" evidence="20">
    <location>
        <begin position="71"/>
        <end position="249"/>
    </location>
</feature>
<accession>A0ABW3N4A4</accession>
<gene>
    <name evidence="21" type="ORF">ACFQ1Q_04555</name>
</gene>
<evidence type="ECO:0000256" key="3">
    <source>
        <dbReference type="ARBA" id="ARBA00007090"/>
    </source>
</evidence>
<evidence type="ECO:0000256" key="12">
    <source>
        <dbReference type="ARBA" id="ARBA00022984"/>
    </source>
</evidence>
<keyword evidence="18" id="KW-1133">Transmembrane helix</keyword>
<dbReference type="InterPro" id="IPR001264">
    <property type="entry name" value="Glyco_trans_51"/>
</dbReference>
<dbReference type="PANTHER" id="PTHR32282:SF11">
    <property type="entry name" value="PENICILLIN-BINDING PROTEIN 1B"/>
    <property type="match status" value="1"/>
</dbReference>
<keyword evidence="9" id="KW-0808">Transferase</keyword>
<evidence type="ECO:0000256" key="9">
    <source>
        <dbReference type="ARBA" id="ARBA00022679"/>
    </source>
</evidence>
<keyword evidence="22" id="KW-1185">Reference proteome</keyword>
<keyword evidence="14" id="KW-0511">Multifunctional enzyme</keyword>
<comment type="pathway">
    <text evidence="2">Cell wall biogenesis; peptidoglycan biosynthesis.</text>
</comment>
<evidence type="ECO:0000259" key="19">
    <source>
        <dbReference type="Pfam" id="PF00905"/>
    </source>
</evidence>
<keyword evidence="8" id="KW-0328">Glycosyltransferase</keyword>
<comment type="caution">
    <text evidence="21">The sequence shown here is derived from an EMBL/GenBank/DDBJ whole genome shotgun (WGS) entry which is preliminary data.</text>
</comment>
<dbReference type="RefSeq" id="WP_386128431.1">
    <property type="nucleotide sequence ID" value="NZ_JBHTJL010000009.1"/>
</dbReference>
<keyword evidence="6" id="KW-0121">Carboxypeptidase</keyword>
<feature type="transmembrane region" description="Helical" evidence="18">
    <location>
        <begin position="21"/>
        <end position="46"/>
    </location>
</feature>
<keyword evidence="13 18" id="KW-0472">Membrane</keyword>
<keyword evidence="7" id="KW-0645">Protease</keyword>
<sequence length="782" mass="89079">MAQKKAVKKTEKTQDFSKYISWFWKLFALGIFAFILLFLSASWGLLGEMPDHTVLENPRTNLASEVISSDGKTLSKFYFEDNRTPVSYDDLPKDLVDALVATEDIRFYEHSGIDARGTLRAIFKMGKGGGASTISQQLAKQLFTKQVSSNKLGRAFQKVKEWVIATRLERQYTKEEIIAMYFNIYDFNNNADGIRSASRIYFGKEPKDLELKESAMLVGMFKNSSLYNPREHKNPIGTKNRRNVVLAQMAKYGYITERVRDSLQKTELDLDYSPESHREGLATYFRANLADFMKDWIKKNPKPDGEKYNLYNDGLKIYTTIDYRMQKYAEDAIAQHMPKLQAEFDNQNTPDRNPTAPFLELDEKEIKSIMEVGMRRSERWRHMKYDLGKDDKEIIASFNKPTQMEIFAWKNGKYTEIDTIMKPMDSMRYYKSFLRPAMMSMDPQTGHVKAWVGGMNYKHFKYDMVKQGKRQVGSTFKPFVYATAIDQLQLSPCDSLPRTPITIEANKFNNPQAWTTRNTGGNYEGYQTLKEALASSTNTITARLMNEIGPQPVVEMAKKLGVEQEILPVPAIALGTPDISVYEMVAAYSTFANKGVYNKPVLVTRIEDKNGTVLYQFQPESRDVLSAEVAYTTINLMEGVVQSGSGARLRDNWRKNQQFTKEMLTGYPWELTNPIAGKTGTTQNNSDGWFMGMVPNLVTGVWVGCEDRAAHFNKTKYGQGASTALPIWALYMKACYEDESLNVSKSEFERPANLSINVDCSKATADNDTIDDNSDDDIDIDF</sequence>
<keyword evidence="18" id="KW-0812">Transmembrane</keyword>
<comment type="similarity">
    <text evidence="3">In the C-terminal section; belongs to the transpeptidase family.</text>
</comment>
<evidence type="ECO:0000256" key="17">
    <source>
        <dbReference type="ARBA" id="ARBA00049902"/>
    </source>
</evidence>
<dbReference type="InterPro" id="IPR012338">
    <property type="entry name" value="Beta-lactam/transpept-like"/>
</dbReference>
<keyword evidence="11" id="KW-0133">Cell shape</keyword>
<evidence type="ECO:0000313" key="22">
    <source>
        <dbReference type="Proteomes" id="UP001597013"/>
    </source>
</evidence>
<keyword evidence="5" id="KW-1003">Cell membrane</keyword>
<dbReference type="Proteomes" id="UP001597013">
    <property type="component" value="Unassembled WGS sequence"/>
</dbReference>
<comment type="subcellular location">
    <subcellularLocation>
        <location evidence="1">Cell membrane</location>
    </subcellularLocation>
</comment>
<evidence type="ECO:0000256" key="7">
    <source>
        <dbReference type="ARBA" id="ARBA00022670"/>
    </source>
</evidence>
<keyword evidence="10" id="KW-0378">Hydrolase</keyword>
<reference evidence="22" key="1">
    <citation type="journal article" date="2019" name="Int. J. Syst. Evol. Microbiol.">
        <title>The Global Catalogue of Microorganisms (GCM) 10K type strain sequencing project: providing services to taxonomists for standard genome sequencing and annotation.</title>
        <authorList>
            <consortium name="The Broad Institute Genomics Platform"/>
            <consortium name="The Broad Institute Genome Sequencing Center for Infectious Disease"/>
            <person name="Wu L."/>
            <person name="Ma J."/>
        </authorList>
    </citation>
    <scope>NUCLEOTIDE SEQUENCE [LARGE SCALE GENOMIC DNA]</scope>
    <source>
        <strain evidence="22">CCUG 62215</strain>
    </source>
</reference>
<dbReference type="SUPFAM" id="SSF53955">
    <property type="entry name" value="Lysozyme-like"/>
    <property type="match status" value="1"/>
</dbReference>
<evidence type="ECO:0000256" key="2">
    <source>
        <dbReference type="ARBA" id="ARBA00004752"/>
    </source>
</evidence>
<dbReference type="SUPFAM" id="SSF56601">
    <property type="entry name" value="beta-lactamase/transpeptidase-like"/>
    <property type="match status" value="1"/>
</dbReference>
<feature type="domain" description="Penicillin-binding protein transpeptidase" evidence="19">
    <location>
        <begin position="440"/>
        <end position="696"/>
    </location>
</feature>
<dbReference type="Pfam" id="PF00912">
    <property type="entry name" value="Transgly"/>
    <property type="match status" value="1"/>
</dbReference>
<dbReference type="InterPro" id="IPR001460">
    <property type="entry name" value="PCN-bd_Tpept"/>
</dbReference>
<organism evidence="21 22">
    <name type="scientific">Winogradskyella litorisediminis</name>
    <dbReference type="NCBI Taxonomy" id="1156618"/>
    <lineage>
        <taxon>Bacteria</taxon>
        <taxon>Pseudomonadati</taxon>
        <taxon>Bacteroidota</taxon>
        <taxon>Flavobacteriia</taxon>
        <taxon>Flavobacteriales</taxon>
        <taxon>Flavobacteriaceae</taxon>
        <taxon>Winogradskyella</taxon>
    </lineage>
</organism>
<comment type="catalytic activity">
    <reaction evidence="16">
        <text>Preferential cleavage: (Ac)2-L-Lys-D-Ala-|-D-Ala. Also transpeptidation of peptidyl-alanyl moieties that are N-acyl substituents of D-alanine.</text>
        <dbReference type="EC" id="3.4.16.4"/>
    </reaction>
</comment>
<protein>
    <submittedName>
        <fullName evidence="21">Penicillin-binding protein 1A</fullName>
    </submittedName>
</protein>
<evidence type="ECO:0000313" key="21">
    <source>
        <dbReference type="EMBL" id="MFD1062507.1"/>
    </source>
</evidence>
<evidence type="ECO:0000256" key="16">
    <source>
        <dbReference type="ARBA" id="ARBA00034000"/>
    </source>
</evidence>
<dbReference type="Pfam" id="PF00905">
    <property type="entry name" value="Transpeptidase"/>
    <property type="match status" value="1"/>
</dbReference>
<dbReference type="Gene3D" id="1.10.3810.10">
    <property type="entry name" value="Biosynthetic peptidoglycan transglycosylase-like"/>
    <property type="match status" value="1"/>
</dbReference>
<dbReference type="InterPro" id="IPR050396">
    <property type="entry name" value="Glycosyltr_51/Transpeptidase"/>
</dbReference>
<evidence type="ECO:0000256" key="4">
    <source>
        <dbReference type="ARBA" id="ARBA00007739"/>
    </source>
</evidence>
<evidence type="ECO:0000256" key="8">
    <source>
        <dbReference type="ARBA" id="ARBA00022676"/>
    </source>
</evidence>
<evidence type="ECO:0000256" key="15">
    <source>
        <dbReference type="ARBA" id="ARBA00023316"/>
    </source>
</evidence>
<keyword evidence="12" id="KW-0573">Peptidoglycan synthesis</keyword>
<dbReference type="PANTHER" id="PTHR32282">
    <property type="entry name" value="BINDING PROTEIN TRANSPEPTIDASE, PUTATIVE-RELATED"/>
    <property type="match status" value="1"/>
</dbReference>
<evidence type="ECO:0000256" key="14">
    <source>
        <dbReference type="ARBA" id="ARBA00023268"/>
    </source>
</evidence>
<evidence type="ECO:0000256" key="10">
    <source>
        <dbReference type="ARBA" id="ARBA00022801"/>
    </source>
</evidence>
<evidence type="ECO:0000256" key="13">
    <source>
        <dbReference type="ARBA" id="ARBA00023136"/>
    </source>
</evidence>
<keyword evidence="15" id="KW-0961">Cell wall biogenesis/degradation</keyword>
<evidence type="ECO:0000256" key="11">
    <source>
        <dbReference type="ARBA" id="ARBA00022960"/>
    </source>
</evidence>
<dbReference type="InterPro" id="IPR023346">
    <property type="entry name" value="Lysozyme-like_dom_sf"/>
</dbReference>
<proteinExistence type="inferred from homology"/>
<evidence type="ECO:0000256" key="1">
    <source>
        <dbReference type="ARBA" id="ARBA00004236"/>
    </source>
</evidence>